<protein>
    <submittedName>
        <fullName evidence="3">Retrovirus-related Pol polyprotein from transposon gypsy</fullName>
    </submittedName>
</protein>
<dbReference type="EMBL" id="JACGWJ010000006">
    <property type="protein sequence ID" value="KAL0413610.1"/>
    <property type="molecule type" value="Genomic_DNA"/>
</dbReference>
<sequence>MRVAQKYIDEEEINAMKDGEWQRSRDSGRWKDNNKKHVRAEKERDQPYIPKFHRYMPLTTTRTKALMMVEKSNLLQWPQHTRFTPAKKYSNKYCKFHREKGHVTEDCYQLKDEIERSRSPNRFRGKEEDRRDKVSRENVSVKGVINTIAGGPGGGDSRRARNQQERTTRDDRRKEWVMNVEMEEEITFSAKDLNERQGAQDDPMDVLRGMGLENTSLSAVQTPLVDFRGSEFASIGTINLPVLMGEEPKRRTTMVKVLVVDTPFAYNGILGRPSLNLFRVVVSTYHQKMKFPTKNGIGEVSCDQREAIRLNVDPMVRPVKQKKRSFGAERNRIIEEEVIKLMEAGYISEVQYTDWLANVVVVPKASGKWCMCTDFTDLNKECLKDPYPLPRIDLLVESTAGYGLFSMMDACQGYHKIFMAKEDRIKTSFITDRGIYCFNVMPFGLKNAGATYQRLVNKMFKDQVGTTKEVYVDDMLVKSRREEDHLKT</sequence>
<dbReference type="InterPro" id="IPR053134">
    <property type="entry name" value="RNA-dir_DNA_polymerase"/>
</dbReference>
<feature type="compositionally biased region" description="Basic and acidic residues" evidence="1">
    <location>
        <begin position="118"/>
        <end position="136"/>
    </location>
</feature>
<proteinExistence type="predicted"/>
<organism evidence="3">
    <name type="scientific">Sesamum radiatum</name>
    <name type="common">Black benniseed</name>
    <dbReference type="NCBI Taxonomy" id="300843"/>
    <lineage>
        <taxon>Eukaryota</taxon>
        <taxon>Viridiplantae</taxon>
        <taxon>Streptophyta</taxon>
        <taxon>Embryophyta</taxon>
        <taxon>Tracheophyta</taxon>
        <taxon>Spermatophyta</taxon>
        <taxon>Magnoliopsida</taxon>
        <taxon>eudicotyledons</taxon>
        <taxon>Gunneridae</taxon>
        <taxon>Pentapetalae</taxon>
        <taxon>asterids</taxon>
        <taxon>lamiids</taxon>
        <taxon>Lamiales</taxon>
        <taxon>Pedaliaceae</taxon>
        <taxon>Sesamum</taxon>
    </lineage>
</organism>
<dbReference type="Pfam" id="PF00078">
    <property type="entry name" value="RVT_1"/>
    <property type="match status" value="1"/>
</dbReference>
<comment type="caution">
    <text evidence="3">The sequence shown here is derived from an EMBL/GenBank/DDBJ whole genome shotgun (WGS) entry which is preliminary data.</text>
</comment>
<evidence type="ECO:0000313" key="3">
    <source>
        <dbReference type="EMBL" id="KAL0413610.1"/>
    </source>
</evidence>
<evidence type="ECO:0000259" key="2">
    <source>
        <dbReference type="Pfam" id="PF00078"/>
    </source>
</evidence>
<reference evidence="3" key="2">
    <citation type="journal article" date="2024" name="Plant">
        <title>Genomic evolution and insights into agronomic trait innovations of Sesamum species.</title>
        <authorList>
            <person name="Miao H."/>
            <person name="Wang L."/>
            <person name="Qu L."/>
            <person name="Liu H."/>
            <person name="Sun Y."/>
            <person name="Le M."/>
            <person name="Wang Q."/>
            <person name="Wei S."/>
            <person name="Zheng Y."/>
            <person name="Lin W."/>
            <person name="Duan Y."/>
            <person name="Cao H."/>
            <person name="Xiong S."/>
            <person name="Wang X."/>
            <person name="Wei L."/>
            <person name="Li C."/>
            <person name="Ma Q."/>
            <person name="Ju M."/>
            <person name="Zhao R."/>
            <person name="Li G."/>
            <person name="Mu C."/>
            <person name="Tian Q."/>
            <person name="Mei H."/>
            <person name="Zhang T."/>
            <person name="Gao T."/>
            <person name="Zhang H."/>
        </authorList>
    </citation>
    <scope>NUCLEOTIDE SEQUENCE</scope>
    <source>
        <strain evidence="3">G02</strain>
    </source>
</reference>
<feature type="domain" description="Reverse transcriptase" evidence="2">
    <location>
        <begin position="362"/>
        <end position="487"/>
    </location>
</feature>
<dbReference type="SUPFAM" id="SSF56672">
    <property type="entry name" value="DNA/RNA polymerases"/>
    <property type="match status" value="1"/>
</dbReference>
<feature type="region of interest" description="Disordered" evidence="1">
    <location>
        <begin position="22"/>
        <end position="43"/>
    </location>
</feature>
<dbReference type="CDD" id="cd01647">
    <property type="entry name" value="RT_LTR"/>
    <property type="match status" value="1"/>
</dbReference>
<reference evidence="3" key="1">
    <citation type="submission" date="2020-06" db="EMBL/GenBank/DDBJ databases">
        <authorList>
            <person name="Li T."/>
            <person name="Hu X."/>
            <person name="Zhang T."/>
            <person name="Song X."/>
            <person name="Zhang H."/>
            <person name="Dai N."/>
            <person name="Sheng W."/>
            <person name="Hou X."/>
            <person name="Wei L."/>
        </authorList>
    </citation>
    <scope>NUCLEOTIDE SEQUENCE</scope>
    <source>
        <strain evidence="3">G02</strain>
        <tissue evidence="3">Leaf</tissue>
    </source>
</reference>
<dbReference type="AlphaFoldDB" id="A0AAW2UB82"/>
<dbReference type="Gene3D" id="3.10.10.10">
    <property type="entry name" value="HIV Type 1 Reverse Transcriptase, subunit A, domain 1"/>
    <property type="match status" value="1"/>
</dbReference>
<feature type="region of interest" description="Disordered" evidence="1">
    <location>
        <begin position="118"/>
        <end position="173"/>
    </location>
</feature>
<gene>
    <name evidence="3" type="ORF">Sradi_1562700</name>
</gene>
<dbReference type="InterPro" id="IPR043128">
    <property type="entry name" value="Rev_trsase/Diguanyl_cyclase"/>
</dbReference>
<dbReference type="InterPro" id="IPR043502">
    <property type="entry name" value="DNA/RNA_pol_sf"/>
</dbReference>
<feature type="compositionally biased region" description="Basic and acidic residues" evidence="1">
    <location>
        <begin position="156"/>
        <end position="173"/>
    </location>
</feature>
<dbReference type="InterPro" id="IPR000477">
    <property type="entry name" value="RT_dom"/>
</dbReference>
<accession>A0AAW2UB82</accession>
<dbReference type="Gene3D" id="3.30.70.270">
    <property type="match status" value="1"/>
</dbReference>
<dbReference type="PANTHER" id="PTHR24559:SF444">
    <property type="entry name" value="REVERSE TRANSCRIPTASE DOMAIN-CONTAINING PROTEIN"/>
    <property type="match status" value="1"/>
</dbReference>
<name>A0AAW2UB82_SESRA</name>
<dbReference type="PANTHER" id="PTHR24559">
    <property type="entry name" value="TRANSPOSON TY3-I GAG-POL POLYPROTEIN"/>
    <property type="match status" value="1"/>
</dbReference>
<evidence type="ECO:0000256" key="1">
    <source>
        <dbReference type="SAM" id="MobiDB-lite"/>
    </source>
</evidence>